<dbReference type="Proteomes" id="UP001570846">
    <property type="component" value="Unassembled WGS sequence"/>
</dbReference>
<dbReference type="RefSeq" id="WP_149098550.1">
    <property type="nucleotide sequence ID" value="NZ_BMMG01000003.1"/>
</dbReference>
<dbReference type="CDD" id="cd00082">
    <property type="entry name" value="HisKA"/>
    <property type="match status" value="1"/>
</dbReference>
<comment type="catalytic activity">
    <reaction evidence="1">
        <text>ATP + protein L-histidine = ADP + protein N-phospho-L-histidine.</text>
        <dbReference type="EC" id="2.7.13.3"/>
    </reaction>
</comment>
<dbReference type="Gene3D" id="1.10.287.130">
    <property type="match status" value="1"/>
</dbReference>
<dbReference type="GO" id="GO:0016020">
    <property type="term" value="C:membrane"/>
    <property type="evidence" value="ECO:0007669"/>
    <property type="project" value="UniProtKB-SubCell"/>
</dbReference>
<dbReference type="InterPro" id="IPR050351">
    <property type="entry name" value="BphY/WalK/GraS-like"/>
</dbReference>
<name>A0A5M8QEZ3_9BACT</name>
<evidence type="ECO:0000313" key="13">
    <source>
        <dbReference type="Proteomes" id="UP001570846"/>
    </source>
</evidence>
<reference evidence="10 12" key="2">
    <citation type="submission" date="2019-09" db="EMBL/GenBank/DDBJ databases">
        <title>A bacterium isolated from glacier soil.</title>
        <authorList>
            <person name="Liu Q."/>
        </authorList>
    </citation>
    <scope>NUCLEOTIDE SEQUENCE [LARGE SCALE GENOMIC DNA]</scope>
    <source>
        <strain evidence="10 12">MDT1-10-3</strain>
    </source>
</reference>
<dbReference type="PRINTS" id="PR00344">
    <property type="entry name" value="BCTRLSENSOR"/>
</dbReference>
<sequence>MKLITTFYTAVGLILAMFCIVTAGYLWQTKKVRKSIDDVLYTANLIREGEQAQKLMLDMETGFRGYLLTGNKEFLIPYYKGKSQFTFSLALLDSLTKNHPRQNRQIQLVRKDAENWINSFATPLLESRAKTHLSPKHRQQYDSLFQATAQQGTGKKIMDQARTRFEAMEKHEEQVKLNRLGDLNFSLTRTNEIAIGLTLISILAGGITAYLFGKTVRKRFRKMNHLAYRIAQGDYNVSLEDKHQDEISSLTHSLNVMARKLRTSFNHLTKMNKELDQFAYVVSHDLKAPLRAINNLAEWIAEDLKTDDPDILNNLTILRGRVLRMENLINGILDYSRVGRQALPPSTFSTQDLLKETLENLAPAASFQVKVPAPLPTICGERTLFYQVLSNLLSNAFKYHHTQEGVIVVSARELPDFYQFEVRDDGPGIAKEYHSKVFGIFQTMHARDVKESTGIGLSIVKKIIEEKGGQIWIESEKGQGTAFFFTWPKQPETSPTSSFVAHE</sequence>
<evidence type="ECO:0000313" key="10">
    <source>
        <dbReference type="EMBL" id="KAA6434607.1"/>
    </source>
</evidence>
<dbReference type="SUPFAM" id="SSF55874">
    <property type="entry name" value="ATPase domain of HSP90 chaperone/DNA topoisomerase II/histidine kinase"/>
    <property type="match status" value="1"/>
</dbReference>
<reference evidence="11 13" key="3">
    <citation type="submission" date="2024-08" db="EMBL/GenBank/DDBJ databases">
        <authorList>
            <person name="Wei W."/>
        </authorList>
    </citation>
    <scope>NUCLEOTIDE SEQUENCE [LARGE SCALE GENOMIC DNA]</scope>
    <source>
        <strain evidence="11 13">XU2</strain>
    </source>
</reference>
<dbReference type="SMART" id="SM00388">
    <property type="entry name" value="HisKA"/>
    <property type="match status" value="1"/>
</dbReference>
<dbReference type="InterPro" id="IPR003594">
    <property type="entry name" value="HATPase_dom"/>
</dbReference>
<dbReference type="InterPro" id="IPR005467">
    <property type="entry name" value="His_kinase_dom"/>
</dbReference>
<evidence type="ECO:0000259" key="9">
    <source>
        <dbReference type="PROSITE" id="PS50885"/>
    </source>
</evidence>
<protein>
    <recommendedName>
        <fullName evidence="3">histidine kinase</fullName>
        <ecNumber evidence="3">2.7.13.3</ecNumber>
    </recommendedName>
</protein>
<keyword evidence="6" id="KW-0418">Kinase</keyword>
<dbReference type="InterPro" id="IPR036890">
    <property type="entry name" value="HATPase_C_sf"/>
</dbReference>
<evidence type="ECO:0000256" key="3">
    <source>
        <dbReference type="ARBA" id="ARBA00012438"/>
    </source>
</evidence>
<evidence type="ECO:0000313" key="12">
    <source>
        <dbReference type="Proteomes" id="UP000323866"/>
    </source>
</evidence>
<dbReference type="SUPFAM" id="SSF158472">
    <property type="entry name" value="HAMP domain-like"/>
    <property type="match status" value="1"/>
</dbReference>
<dbReference type="FunFam" id="3.30.565.10:FF:000006">
    <property type="entry name" value="Sensor histidine kinase WalK"/>
    <property type="match status" value="1"/>
</dbReference>
<feature type="transmembrane region" description="Helical" evidence="7">
    <location>
        <begin position="7"/>
        <end position="27"/>
    </location>
</feature>
<keyword evidence="13" id="KW-1185">Reference proteome</keyword>
<dbReference type="GO" id="GO:0007234">
    <property type="term" value="P:osmosensory signaling via phosphorelay pathway"/>
    <property type="evidence" value="ECO:0007669"/>
    <property type="project" value="TreeGrafter"/>
</dbReference>
<dbReference type="InterPro" id="IPR003660">
    <property type="entry name" value="HAMP_dom"/>
</dbReference>
<organism evidence="10 12">
    <name type="scientific">Rufibacter glacialis</name>
    <dbReference type="NCBI Taxonomy" id="1259555"/>
    <lineage>
        <taxon>Bacteria</taxon>
        <taxon>Pseudomonadati</taxon>
        <taxon>Bacteroidota</taxon>
        <taxon>Cytophagia</taxon>
        <taxon>Cytophagales</taxon>
        <taxon>Hymenobacteraceae</taxon>
        <taxon>Rufibacter</taxon>
    </lineage>
</organism>
<reference evidence="10 12" key="1">
    <citation type="submission" date="2019-07" db="EMBL/GenBank/DDBJ databases">
        <authorList>
            <person name="Qu J.-H."/>
        </authorList>
    </citation>
    <scope>NUCLEOTIDE SEQUENCE [LARGE SCALE GENOMIC DNA]</scope>
    <source>
        <strain evidence="10 12">MDT1-10-3</strain>
    </source>
</reference>
<evidence type="ECO:0000256" key="4">
    <source>
        <dbReference type="ARBA" id="ARBA00022553"/>
    </source>
</evidence>
<comment type="subcellular location">
    <subcellularLocation>
        <location evidence="2">Membrane</location>
    </subcellularLocation>
</comment>
<evidence type="ECO:0000256" key="2">
    <source>
        <dbReference type="ARBA" id="ARBA00004370"/>
    </source>
</evidence>
<proteinExistence type="predicted"/>
<dbReference type="OrthoDB" id="9766459at2"/>
<gene>
    <name evidence="11" type="ORF">ACD591_04450</name>
    <name evidence="10" type="ORF">FOE74_10510</name>
</gene>
<keyword evidence="4" id="KW-0597">Phosphoprotein</keyword>
<keyword evidence="7" id="KW-0472">Membrane</keyword>
<dbReference type="AlphaFoldDB" id="A0A5M8QEZ3"/>
<dbReference type="Pfam" id="PF00512">
    <property type="entry name" value="HisKA"/>
    <property type="match status" value="1"/>
</dbReference>
<keyword evidence="5" id="KW-0808">Transferase</keyword>
<dbReference type="EMBL" id="JBGOGF010000002">
    <property type="protein sequence ID" value="MFA1770531.1"/>
    <property type="molecule type" value="Genomic_DNA"/>
</dbReference>
<dbReference type="PROSITE" id="PS50885">
    <property type="entry name" value="HAMP"/>
    <property type="match status" value="1"/>
</dbReference>
<evidence type="ECO:0000256" key="5">
    <source>
        <dbReference type="ARBA" id="ARBA00022679"/>
    </source>
</evidence>
<feature type="domain" description="Histidine kinase" evidence="8">
    <location>
        <begin position="281"/>
        <end position="491"/>
    </location>
</feature>
<evidence type="ECO:0000259" key="8">
    <source>
        <dbReference type="PROSITE" id="PS50109"/>
    </source>
</evidence>
<evidence type="ECO:0000256" key="7">
    <source>
        <dbReference type="SAM" id="Phobius"/>
    </source>
</evidence>
<dbReference type="EC" id="2.7.13.3" evidence="3"/>
<keyword evidence="7" id="KW-0812">Transmembrane</keyword>
<dbReference type="GO" id="GO:0000155">
    <property type="term" value="F:phosphorelay sensor kinase activity"/>
    <property type="evidence" value="ECO:0007669"/>
    <property type="project" value="InterPro"/>
</dbReference>
<dbReference type="CDD" id="cd19410">
    <property type="entry name" value="HK9-like_sensor"/>
    <property type="match status" value="1"/>
</dbReference>
<dbReference type="PROSITE" id="PS50109">
    <property type="entry name" value="HIS_KIN"/>
    <property type="match status" value="1"/>
</dbReference>
<dbReference type="Gene3D" id="3.30.565.10">
    <property type="entry name" value="Histidine kinase-like ATPase, C-terminal domain"/>
    <property type="match status" value="1"/>
</dbReference>
<dbReference type="SMART" id="SM00304">
    <property type="entry name" value="HAMP"/>
    <property type="match status" value="1"/>
</dbReference>
<dbReference type="SUPFAM" id="SSF47384">
    <property type="entry name" value="Homodimeric domain of signal transducing histidine kinase"/>
    <property type="match status" value="1"/>
</dbReference>
<dbReference type="SMART" id="SM00387">
    <property type="entry name" value="HATPase_c"/>
    <property type="match status" value="1"/>
</dbReference>
<dbReference type="PANTHER" id="PTHR42878">
    <property type="entry name" value="TWO-COMPONENT HISTIDINE KINASE"/>
    <property type="match status" value="1"/>
</dbReference>
<dbReference type="Pfam" id="PF00672">
    <property type="entry name" value="HAMP"/>
    <property type="match status" value="1"/>
</dbReference>
<keyword evidence="7" id="KW-1133">Transmembrane helix</keyword>
<dbReference type="GO" id="GO:0000156">
    <property type="term" value="F:phosphorelay response regulator activity"/>
    <property type="evidence" value="ECO:0007669"/>
    <property type="project" value="TreeGrafter"/>
</dbReference>
<evidence type="ECO:0000256" key="1">
    <source>
        <dbReference type="ARBA" id="ARBA00000085"/>
    </source>
</evidence>
<dbReference type="Pfam" id="PF02518">
    <property type="entry name" value="HATPase_c"/>
    <property type="match status" value="1"/>
</dbReference>
<evidence type="ECO:0000313" key="11">
    <source>
        <dbReference type="EMBL" id="MFA1770531.1"/>
    </source>
</evidence>
<dbReference type="GO" id="GO:0030295">
    <property type="term" value="F:protein kinase activator activity"/>
    <property type="evidence" value="ECO:0007669"/>
    <property type="project" value="TreeGrafter"/>
</dbReference>
<dbReference type="CDD" id="cd06225">
    <property type="entry name" value="HAMP"/>
    <property type="match status" value="1"/>
</dbReference>
<comment type="caution">
    <text evidence="10">The sequence shown here is derived from an EMBL/GenBank/DDBJ whole genome shotgun (WGS) entry which is preliminary data.</text>
</comment>
<dbReference type="InterPro" id="IPR003661">
    <property type="entry name" value="HisK_dim/P_dom"/>
</dbReference>
<feature type="transmembrane region" description="Helical" evidence="7">
    <location>
        <begin position="193"/>
        <end position="213"/>
    </location>
</feature>
<feature type="domain" description="HAMP" evidence="9">
    <location>
        <begin position="214"/>
        <end position="266"/>
    </location>
</feature>
<dbReference type="GO" id="GO:0005524">
    <property type="term" value="F:ATP binding"/>
    <property type="evidence" value="ECO:0007669"/>
    <property type="project" value="UniProtKB-KW"/>
</dbReference>
<dbReference type="InterPro" id="IPR004358">
    <property type="entry name" value="Sig_transdc_His_kin-like_C"/>
</dbReference>
<dbReference type="InterPro" id="IPR036097">
    <property type="entry name" value="HisK_dim/P_sf"/>
</dbReference>
<dbReference type="EMBL" id="VKKZ01000020">
    <property type="protein sequence ID" value="KAA6434607.1"/>
    <property type="molecule type" value="Genomic_DNA"/>
</dbReference>
<dbReference type="PANTHER" id="PTHR42878:SF15">
    <property type="entry name" value="BACTERIOPHYTOCHROME"/>
    <property type="match status" value="1"/>
</dbReference>
<accession>A0A5M8QEZ3</accession>
<dbReference type="Pfam" id="PF05227">
    <property type="entry name" value="CHASE3"/>
    <property type="match status" value="1"/>
</dbReference>
<keyword evidence="11" id="KW-0067">ATP-binding</keyword>
<dbReference type="InterPro" id="IPR007891">
    <property type="entry name" value="CHASE3"/>
</dbReference>
<evidence type="ECO:0000256" key="6">
    <source>
        <dbReference type="ARBA" id="ARBA00022777"/>
    </source>
</evidence>
<dbReference type="Gene3D" id="6.10.340.10">
    <property type="match status" value="1"/>
</dbReference>
<keyword evidence="11" id="KW-0547">Nucleotide-binding</keyword>
<dbReference type="Proteomes" id="UP000323866">
    <property type="component" value="Unassembled WGS sequence"/>
</dbReference>